<sequence length="353" mass="40400">MKGSKYRSITKSFERYLFRTNPLYTVLNTSSQKNAEETEIEKIITKELEEDFKIGGHVDFDYLLEQLKKDEDFIADNNRVTDVKFCAVFIDLRNFTRRAMFLEDPGVETLSEIADMKQNAISIWIKLARFYQGHIHSITGDGLMVLMGGRQPEDQDEWTLGARAFLFALRVLESNDRLNEELKQTLKSKGKESHIKSDNLLDIKVGVEYSPNTLVNTQGVIVNNNGILKAVGEVKATSFEVDFSAKLLGYYGDAKKQIENSPKYGRLLMVGEKYLELMEFNEAIDVLNAGTYEKQMYDIKQKRTVRALDLKEYKQTVLTIENVAALCNVYDDSEEARSVIQTIAREQKIIQHG</sequence>
<dbReference type="EMBL" id="JAGRPV010000001">
    <property type="protein sequence ID" value="MDI4643479.1"/>
    <property type="molecule type" value="Genomic_DNA"/>
</dbReference>
<dbReference type="RefSeq" id="WP_282906537.1">
    <property type="nucleotide sequence ID" value="NZ_JAGRPV010000001.1"/>
</dbReference>
<gene>
    <name evidence="1" type="ORF">KB449_00840</name>
</gene>
<reference evidence="1" key="1">
    <citation type="submission" date="2023-04" db="EMBL/GenBank/DDBJ databases">
        <title>Comparative genomic analysis of Cohnella hashimotonis sp. nov., isolated from the International Space Station.</title>
        <authorList>
            <person name="Venkateswaran K."/>
            <person name="Simpson A."/>
        </authorList>
    </citation>
    <scope>NUCLEOTIDE SEQUENCE</scope>
    <source>
        <strain evidence="1">F6_2S_P_1</strain>
    </source>
</reference>
<proteinExistence type="predicted"/>
<dbReference type="SUPFAM" id="SSF55073">
    <property type="entry name" value="Nucleotide cyclase"/>
    <property type="match status" value="1"/>
</dbReference>
<dbReference type="InterPro" id="IPR029787">
    <property type="entry name" value="Nucleotide_cyclase"/>
</dbReference>
<evidence type="ECO:0000313" key="2">
    <source>
        <dbReference type="Proteomes" id="UP001161691"/>
    </source>
</evidence>
<dbReference type="Proteomes" id="UP001161691">
    <property type="component" value="Unassembled WGS sequence"/>
</dbReference>
<comment type="caution">
    <text evidence="1">The sequence shown here is derived from an EMBL/GenBank/DDBJ whole genome shotgun (WGS) entry which is preliminary data.</text>
</comment>
<accession>A0ABT6TC11</accession>
<protein>
    <recommendedName>
        <fullName evidence="3">Guanylate cyclase domain-containing protein</fullName>
    </recommendedName>
</protein>
<evidence type="ECO:0000313" key="1">
    <source>
        <dbReference type="EMBL" id="MDI4643479.1"/>
    </source>
</evidence>
<name>A0ABT6TC11_9BACL</name>
<dbReference type="Gene3D" id="3.30.70.1230">
    <property type="entry name" value="Nucleotide cyclase"/>
    <property type="match status" value="1"/>
</dbReference>
<organism evidence="1 2">
    <name type="scientific">Cohnella hashimotonis</name>
    <dbReference type="NCBI Taxonomy" id="2826895"/>
    <lineage>
        <taxon>Bacteria</taxon>
        <taxon>Bacillati</taxon>
        <taxon>Bacillota</taxon>
        <taxon>Bacilli</taxon>
        <taxon>Bacillales</taxon>
        <taxon>Paenibacillaceae</taxon>
        <taxon>Cohnella</taxon>
    </lineage>
</organism>
<evidence type="ECO:0008006" key="3">
    <source>
        <dbReference type="Google" id="ProtNLM"/>
    </source>
</evidence>
<keyword evidence="2" id="KW-1185">Reference proteome</keyword>